<dbReference type="EMBL" id="CABITT030000003">
    <property type="protein sequence ID" value="VVA96824.1"/>
    <property type="molecule type" value="Genomic_DNA"/>
</dbReference>
<dbReference type="OrthoDB" id="4089664at2759"/>
<proteinExistence type="inferred from homology"/>
<evidence type="ECO:0000256" key="5">
    <source>
        <dbReference type="ARBA" id="ARBA00023006"/>
    </source>
</evidence>
<dbReference type="Proteomes" id="UP000489600">
    <property type="component" value="Unassembled WGS sequence"/>
</dbReference>
<keyword evidence="3" id="KW-0808">Transferase</keyword>
<evidence type="ECO:0000256" key="3">
    <source>
        <dbReference type="ARBA" id="ARBA00022679"/>
    </source>
</evidence>
<dbReference type="InterPro" id="IPR007135">
    <property type="entry name" value="Atg3/Atg10"/>
</dbReference>
<evidence type="ECO:0000256" key="2">
    <source>
        <dbReference type="ARBA" id="ARBA00021099"/>
    </source>
</evidence>
<protein>
    <recommendedName>
        <fullName evidence="2">Ubiquitin-like-conjugating enzyme ATG10</fullName>
    </recommendedName>
    <alternativeName>
        <fullName evidence="6">Autophagy-related protein 10</fullName>
    </alternativeName>
</protein>
<dbReference type="GO" id="GO:0061651">
    <property type="term" value="F:Atg12 conjugating enzyme activity"/>
    <property type="evidence" value="ECO:0007669"/>
    <property type="project" value="TreeGrafter"/>
</dbReference>
<comment type="similarity">
    <text evidence="1">Belongs to the ATG10 family.</text>
</comment>
<keyword evidence="8" id="KW-1185">Reference proteome</keyword>
<keyword evidence="4" id="KW-0833">Ubl conjugation pathway</keyword>
<sequence>MESAREVSDGRLTVEGFSVAARAFSDKWKLHNQSLPPWSWVPLINRALLVSNKEEGYLSLEKIVILSSLEEIPEEESLNVTADYSESEELIDQTILVQNVENEAHFYDFHIVYSASYGVPVLYFRGYCSSGEPLSLDVVIKDLPSCSVSLLVESKWTFITQEEHPYLNRPWFKLHPCETEEWIRLLSQSSTSAGCKMPVELYLVSWFSVVGQVVGLRIPLEMLDQPFSV</sequence>
<reference evidence="7" key="1">
    <citation type="submission" date="2019-07" db="EMBL/GenBank/DDBJ databases">
        <authorList>
            <person name="Dittberner H."/>
        </authorList>
    </citation>
    <scope>NUCLEOTIDE SEQUENCE [LARGE SCALE GENOMIC DNA]</scope>
</reference>
<evidence type="ECO:0000256" key="4">
    <source>
        <dbReference type="ARBA" id="ARBA00022786"/>
    </source>
</evidence>
<evidence type="ECO:0000313" key="7">
    <source>
        <dbReference type="EMBL" id="VVA96824.1"/>
    </source>
</evidence>
<evidence type="ECO:0000313" key="8">
    <source>
        <dbReference type="Proteomes" id="UP000489600"/>
    </source>
</evidence>
<dbReference type="GO" id="GO:0032446">
    <property type="term" value="P:protein modification by small protein conjugation"/>
    <property type="evidence" value="ECO:0007669"/>
    <property type="project" value="TreeGrafter"/>
</dbReference>
<dbReference type="Gene3D" id="3.30.1460.50">
    <property type="match status" value="1"/>
</dbReference>
<dbReference type="GO" id="GO:0005829">
    <property type="term" value="C:cytosol"/>
    <property type="evidence" value="ECO:0007669"/>
    <property type="project" value="TreeGrafter"/>
</dbReference>
<dbReference type="GO" id="GO:0000045">
    <property type="term" value="P:autophagosome assembly"/>
    <property type="evidence" value="ECO:0007669"/>
    <property type="project" value="TreeGrafter"/>
</dbReference>
<gene>
    <name evidence="7" type="ORF">ANE_LOCUS7269</name>
</gene>
<comment type="caution">
    <text evidence="7">The sequence shown here is derived from an EMBL/GenBank/DDBJ whole genome shotgun (WGS) entry which is preliminary data.</text>
</comment>
<organism evidence="7 8">
    <name type="scientific">Arabis nemorensis</name>
    <dbReference type="NCBI Taxonomy" id="586526"/>
    <lineage>
        <taxon>Eukaryota</taxon>
        <taxon>Viridiplantae</taxon>
        <taxon>Streptophyta</taxon>
        <taxon>Embryophyta</taxon>
        <taxon>Tracheophyta</taxon>
        <taxon>Spermatophyta</taxon>
        <taxon>Magnoliopsida</taxon>
        <taxon>eudicotyledons</taxon>
        <taxon>Gunneridae</taxon>
        <taxon>Pentapetalae</taxon>
        <taxon>rosids</taxon>
        <taxon>malvids</taxon>
        <taxon>Brassicales</taxon>
        <taxon>Brassicaceae</taxon>
        <taxon>Arabideae</taxon>
        <taxon>Arabis</taxon>
    </lineage>
</organism>
<evidence type="ECO:0000256" key="1">
    <source>
        <dbReference type="ARBA" id="ARBA00005696"/>
    </source>
</evidence>
<dbReference type="FunFam" id="3.30.1460.50:FF:000005">
    <property type="entry name" value="Ubiquitin-like-conjugating enzyme ATG10"/>
    <property type="match status" value="1"/>
</dbReference>
<name>A0A565B6U2_9BRAS</name>
<dbReference type="Pfam" id="PF03987">
    <property type="entry name" value="Autophagy_act_C"/>
    <property type="match status" value="1"/>
</dbReference>
<evidence type="ECO:0000256" key="6">
    <source>
        <dbReference type="ARBA" id="ARBA00029833"/>
    </source>
</evidence>
<dbReference type="PANTHER" id="PTHR14957:SF1">
    <property type="entry name" value="UBIQUITIN-LIKE-CONJUGATING ENZYME ATG10"/>
    <property type="match status" value="1"/>
</dbReference>
<keyword evidence="5" id="KW-0072">Autophagy</keyword>
<dbReference type="AlphaFoldDB" id="A0A565B6U2"/>
<dbReference type="PANTHER" id="PTHR14957">
    <property type="entry name" value="UBIQUITIN-LIKE-CONJUGATING ENZYME ATG10"/>
    <property type="match status" value="1"/>
</dbReference>
<dbReference type="GO" id="GO:0000422">
    <property type="term" value="P:autophagy of mitochondrion"/>
    <property type="evidence" value="ECO:0007669"/>
    <property type="project" value="TreeGrafter"/>
</dbReference>
<accession>A0A565B6U2</accession>